<dbReference type="SUPFAM" id="SSF51445">
    <property type="entry name" value="(Trans)glycosidases"/>
    <property type="match status" value="1"/>
</dbReference>
<evidence type="ECO:0000313" key="9">
    <source>
        <dbReference type="Proteomes" id="UP001596047"/>
    </source>
</evidence>
<dbReference type="PANTHER" id="PTHR46066:SF2">
    <property type="entry name" value="CHITINASE DOMAIN-CONTAINING PROTEIN 1"/>
    <property type="match status" value="1"/>
</dbReference>
<keyword evidence="1 3" id="KW-0378">Hydrolase</keyword>
<accession>A0ABW0W0U3</accession>
<feature type="domain" description="SLH" evidence="6">
    <location>
        <begin position="151"/>
        <end position="214"/>
    </location>
</feature>
<evidence type="ECO:0000256" key="1">
    <source>
        <dbReference type="ARBA" id="ARBA00022801"/>
    </source>
</evidence>
<dbReference type="Proteomes" id="UP001596047">
    <property type="component" value="Unassembled WGS sequence"/>
</dbReference>
<keyword evidence="9" id="KW-1185">Reference proteome</keyword>
<dbReference type="InterPro" id="IPR017853">
    <property type="entry name" value="GH"/>
</dbReference>
<evidence type="ECO:0000256" key="2">
    <source>
        <dbReference type="ARBA" id="ARBA00023295"/>
    </source>
</evidence>
<comment type="similarity">
    <text evidence="4">Belongs to the glycosyl hydrolase 18 family.</text>
</comment>
<comment type="caution">
    <text evidence="8">The sequence shown here is derived from an EMBL/GenBank/DDBJ whole genome shotgun (WGS) entry which is preliminary data.</text>
</comment>
<evidence type="ECO:0000259" key="6">
    <source>
        <dbReference type="PROSITE" id="PS51272"/>
    </source>
</evidence>
<dbReference type="InterPro" id="IPR011583">
    <property type="entry name" value="Chitinase_II/V-like_cat"/>
</dbReference>
<keyword evidence="2 3" id="KW-0326">Glycosidase</keyword>
<evidence type="ECO:0000313" key="8">
    <source>
        <dbReference type="EMBL" id="MFC5650050.1"/>
    </source>
</evidence>
<dbReference type="PANTHER" id="PTHR46066">
    <property type="entry name" value="CHITINASE DOMAIN-CONTAINING PROTEIN 1 FAMILY MEMBER"/>
    <property type="match status" value="1"/>
</dbReference>
<dbReference type="InterPro" id="IPR001223">
    <property type="entry name" value="Glyco_hydro18_cat"/>
</dbReference>
<dbReference type="PROSITE" id="PS51272">
    <property type="entry name" value="SLH"/>
    <property type="match status" value="3"/>
</dbReference>
<dbReference type="PROSITE" id="PS51910">
    <property type="entry name" value="GH18_2"/>
    <property type="match status" value="1"/>
</dbReference>
<dbReference type="InterPro" id="IPR001119">
    <property type="entry name" value="SLH_dom"/>
</dbReference>
<dbReference type="Pfam" id="PF00704">
    <property type="entry name" value="Glyco_hydro_18"/>
    <property type="match status" value="1"/>
</dbReference>
<reference evidence="9" key="1">
    <citation type="journal article" date="2019" name="Int. J. Syst. Evol. Microbiol.">
        <title>The Global Catalogue of Microorganisms (GCM) 10K type strain sequencing project: providing services to taxonomists for standard genome sequencing and annotation.</title>
        <authorList>
            <consortium name="The Broad Institute Genomics Platform"/>
            <consortium name="The Broad Institute Genome Sequencing Center for Infectious Disease"/>
            <person name="Wu L."/>
            <person name="Ma J."/>
        </authorList>
    </citation>
    <scope>NUCLEOTIDE SEQUENCE [LARGE SCALE GENOMIC DNA]</scope>
    <source>
        <strain evidence="9">CGMCC 1.3240</strain>
    </source>
</reference>
<dbReference type="PROSITE" id="PS01095">
    <property type="entry name" value="GH18_1"/>
    <property type="match status" value="1"/>
</dbReference>
<dbReference type="RefSeq" id="WP_379188600.1">
    <property type="nucleotide sequence ID" value="NZ_JBHSOW010000043.1"/>
</dbReference>
<dbReference type="InterPro" id="IPR029070">
    <property type="entry name" value="Chitinase_insertion_sf"/>
</dbReference>
<feature type="domain" description="SLH" evidence="6">
    <location>
        <begin position="27"/>
        <end position="90"/>
    </location>
</feature>
<evidence type="ECO:0000256" key="3">
    <source>
        <dbReference type="RuleBase" id="RU000489"/>
    </source>
</evidence>
<evidence type="ECO:0000256" key="5">
    <source>
        <dbReference type="SAM" id="SignalP"/>
    </source>
</evidence>
<protein>
    <submittedName>
        <fullName evidence="8">S-layer homology domain-containing protein</fullName>
    </submittedName>
</protein>
<dbReference type="Gene3D" id="3.10.50.10">
    <property type="match status" value="1"/>
</dbReference>
<gene>
    <name evidence="8" type="ORF">ACFPYJ_13150</name>
</gene>
<sequence>MKWINSAVSAVVCLCLASSVQGPASASSASPFNDISNNYGKKAIIHLYERNIITGTSASTFSPDKPITRAEFVTVLDRLLGLTAVNSPISSFTDVAKQSWYSGWIQAAVQLGLAEGVSASAFAPEKPVTRQEAAALIIRALKQSAADSSQAAAFKDASLIAAWAKPSVVTMQKLGLVKGDDSGRFHPIDPITRQDTAVMMDRVLQNTRWNAELTSNPRSSLHLGWQYGQTTAQYERTVLQSNVDTLSPRWYFLEESGQIADTTDPALVAWAKKNNKAVWAMVGNRSDSDLTHQMLSDTYTSEAAITNLLALVNRYRLDGLDIDFENVAPEDRTALTGFISKLSVKLHAINAALAVNVSPDLGTDWTEAFNYSALGKSADYIILMGYDEHWSGSSEAGSNASLPYVKNALAKLLRVVPKEKVILGLPLYNKDWSLSMNGDILSTEFISLAEQNNRILAYSPRPVWDSSIGQYTVQYTQNGIPHFIWVEDGRSLSAKYKLAVNGTLAGLAYWYIGSESPDIWASLRNAEKFFGYAF</sequence>
<dbReference type="Pfam" id="PF00395">
    <property type="entry name" value="SLH"/>
    <property type="match status" value="3"/>
</dbReference>
<dbReference type="InterPro" id="IPR001579">
    <property type="entry name" value="Glyco_hydro_18_chit_AS"/>
</dbReference>
<feature type="chain" id="PRO_5045967643" evidence="5">
    <location>
        <begin position="27"/>
        <end position="534"/>
    </location>
</feature>
<proteinExistence type="inferred from homology"/>
<feature type="signal peptide" evidence="5">
    <location>
        <begin position="1"/>
        <end position="26"/>
    </location>
</feature>
<dbReference type="Gene3D" id="3.20.20.80">
    <property type="entry name" value="Glycosidases"/>
    <property type="match status" value="1"/>
</dbReference>
<feature type="domain" description="SLH" evidence="6">
    <location>
        <begin position="91"/>
        <end position="150"/>
    </location>
</feature>
<name>A0ABW0W0U3_9BACL</name>
<evidence type="ECO:0000259" key="7">
    <source>
        <dbReference type="PROSITE" id="PS51910"/>
    </source>
</evidence>
<evidence type="ECO:0000256" key="4">
    <source>
        <dbReference type="RuleBase" id="RU004453"/>
    </source>
</evidence>
<dbReference type="EMBL" id="JBHSOW010000043">
    <property type="protein sequence ID" value="MFC5650050.1"/>
    <property type="molecule type" value="Genomic_DNA"/>
</dbReference>
<dbReference type="SMART" id="SM00636">
    <property type="entry name" value="Glyco_18"/>
    <property type="match status" value="1"/>
</dbReference>
<organism evidence="8 9">
    <name type="scientific">Paenibacillus solisilvae</name>
    <dbReference type="NCBI Taxonomy" id="2486751"/>
    <lineage>
        <taxon>Bacteria</taxon>
        <taxon>Bacillati</taxon>
        <taxon>Bacillota</taxon>
        <taxon>Bacilli</taxon>
        <taxon>Bacillales</taxon>
        <taxon>Paenibacillaceae</taxon>
        <taxon>Paenibacillus</taxon>
    </lineage>
</organism>
<keyword evidence="5" id="KW-0732">Signal</keyword>
<feature type="domain" description="GH18" evidence="7">
    <location>
        <begin position="221"/>
        <end position="530"/>
    </location>
</feature>